<evidence type="ECO:0000313" key="10">
    <source>
        <dbReference type="Proteomes" id="UP000256763"/>
    </source>
</evidence>
<feature type="domain" description="tRNA pseudouridine synthase II TruB subfamily 1 C-terminal" evidence="7">
    <location>
        <begin position="244"/>
        <end position="300"/>
    </location>
</feature>
<dbReference type="Pfam" id="PF09157">
    <property type="entry name" value="TruB-C_2"/>
    <property type="match status" value="1"/>
</dbReference>
<dbReference type="CDD" id="cd02573">
    <property type="entry name" value="PseudoU_synth_EcTruB"/>
    <property type="match status" value="1"/>
</dbReference>
<dbReference type="CDD" id="cd21152">
    <property type="entry name" value="PUA_TruB_bacterial"/>
    <property type="match status" value="1"/>
</dbReference>
<dbReference type="Gene3D" id="3.30.2350.10">
    <property type="entry name" value="Pseudouridine synthase"/>
    <property type="match status" value="1"/>
</dbReference>
<dbReference type="OrthoDB" id="9802309at2"/>
<dbReference type="PANTHER" id="PTHR13767">
    <property type="entry name" value="TRNA-PSEUDOURIDINE SYNTHASE"/>
    <property type="match status" value="1"/>
</dbReference>
<evidence type="ECO:0000256" key="5">
    <source>
        <dbReference type="HAMAP-Rule" id="MF_01080"/>
    </source>
</evidence>
<dbReference type="FunFam" id="3.30.2350.10:FF:000011">
    <property type="entry name" value="tRNA pseudouridine synthase B"/>
    <property type="match status" value="1"/>
</dbReference>
<dbReference type="NCBIfam" id="TIGR00431">
    <property type="entry name" value="TruB"/>
    <property type="match status" value="1"/>
</dbReference>
<evidence type="ECO:0000259" key="7">
    <source>
        <dbReference type="Pfam" id="PF09157"/>
    </source>
</evidence>
<reference evidence="10" key="1">
    <citation type="submission" date="2017-05" db="EMBL/GenBank/DDBJ databases">
        <authorList>
            <person name="Sharma S."/>
            <person name="Sidhu C."/>
            <person name="Pinnaka A.K."/>
        </authorList>
    </citation>
    <scope>NUCLEOTIDE SEQUENCE [LARGE SCALE GENOMIC DNA]</scope>
    <source>
        <strain evidence="10">AK93</strain>
    </source>
</reference>
<dbReference type="SUPFAM" id="SSF88697">
    <property type="entry name" value="PUA domain-like"/>
    <property type="match status" value="1"/>
</dbReference>
<comment type="caution">
    <text evidence="9">The sequence shown here is derived from an EMBL/GenBank/DDBJ whole genome shotgun (WGS) entry which is preliminary data.</text>
</comment>
<feature type="domain" description="tRNA pseudouridylate synthase B C-terminal" evidence="8">
    <location>
        <begin position="180"/>
        <end position="240"/>
    </location>
</feature>
<evidence type="ECO:0000256" key="2">
    <source>
        <dbReference type="ARBA" id="ARBA00005642"/>
    </source>
</evidence>
<dbReference type="InterPro" id="IPR014780">
    <property type="entry name" value="tRNA_psdUridine_synth_TruB"/>
</dbReference>
<dbReference type="PANTHER" id="PTHR13767:SF2">
    <property type="entry name" value="PSEUDOURIDYLATE SYNTHASE TRUB1"/>
    <property type="match status" value="1"/>
</dbReference>
<dbReference type="InterPro" id="IPR032819">
    <property type="entry name" value="TruB_C"/>
</dbReference>
<dbReference type="InterPro" id="IPR020103">
    <property type="entry name" value="PsdUridine_synth_cat_dom_sf"/>
</dbReference>
<dbReference type="SUPFAM" id="SSF55120">
    <property type="entry name" value="Pseudouridine synthase"/>
    <property type="match status" value="1"/>
</dbReference>
<keyword evidence="4 5" id="KW-0413">Isomerase</keyword>
<evidence type="ECO:0000313" key="9">
    <source>
        <dbReference type="EMBL" id="RFA38162.1"/>
    </source>
</evidence>
<feature type="domain" description="Pseudouridine synthase II N-terminal" evidence="6">
    <location>
        <begin position="31"/>
        <end position="179"/>
    </location>
</feature>
<dbReference type="GO" id="GO:0160148">
    <property type="term" value="F:tRNA pseudouridine(55) synthase activity"/>
    <property type="evidence" value="ECO:0007669"/>
    <property type="project" value="UniProtKB-EC"/>
</dbReference>
<dbReference type="InterPro" id="IPR002501">
    <property type="entry name" value="PsdUridine_synth_N"/>
</dbReference>
<dbReference type="InterPro" id="IPR015947">
    <property type="entry name" value="PUA-like_sf"/>
</dbReference>
<dbReference type="Gene3D" id="2.30.130.10">
    <property type="entry name" value="PUA domain"/>
    <property type="match status" value="1"/>
</dbReference>
<evidence type="ECO:0000256" key="3">
    <source>
        <dbReference type="ARBA" id="ARBA00022694"/>
    </source>
</evidence>
<dbReference type="InterPro" id="IPR015240">
    <property type="entry name" value="tRNA_sdUridine_synth_fam1_C"/>
</dbReference>
<feature type="active site" description="Nucleophile" evidence="5">
    <location>
        <position position="46"/>
    </location>
</feature>
<gene>
    <name evidence="5" type="primary">truB</name>
    <name evidence="9" type="ORF">CAL65_07355</name>
</gene>
<dbReference type="RefSeq" id="WP_116301478.1">
    <property type="nucleotide sequence ID" value="NZ_NFZV01000004.1"/>
</dbReference>
<dbReference type="GO" id="GO:1990481">
    <property type="term" value="P:mRNA pseudouridine synthesis"/>
    <property type="evidence" value="ECO:0007669"/>
    <property type="project" value="TreeGrafter"/>
</dbReference>
<dbReference type="Pfam" id="PF01509">
    <property type="entry name" value="TruB_N"/>
    <property type="match status" value="1"/>
</dbReference>
<dbReference type="InterPro" id="IPR036974">
    <property type="entry name" value="PUA_sf"/>
</dbReference>
<organism evidence="9 10">
    <name type="scientific">Alkalilimnicola ehrlichii</name>
    <dbReference type="NCBI Taxonomy" id="351052"/>
    <lineage>
        <taxon>Bacteria</taxon>
        <taxon>Pseudomonadati</taxon>
        <taxon>Pseudomonadota</taxon>
        <taxon>Gammaproteobacteria</taxon>
        <taxon>Chromatiales</taxon>
        <taxon>Ectothiorhodospiraceae</taxon>
        <taxon>Alkalilimnicola</taxon>
    </lineage>
</organism>
<protein>
    <recommendedName>
        <fullName evidence="5">tRNA pseudouridine synthase B</fullName>
        <ecNumber evidence="5">5.4.99.25</ecNumber>
    </recommendedName>
    <alternativeName>
        <fullName evidence="5">tRNA pseudouridine(55) synthase</fullName>
        <shortName evidence="5">Psi55 synthase</shortName>
    </alternativeName>
    <alternativeName>
        <fullName evidence="5">tRNA pseudouridylate synthase</fullName>
    </alternativeName>
    <alternativeName>
        <fullName evidence="5">tRNA-uridine isomerase</fullName>
    </alternativeName>
</protein>
<dbReference type="GO" id="GO:0031119">
    <property type="term" value="P:tRNA pseudouridine synthesis"/>
    <property type="evidence" value="ECO:0007669"/>
    <property type="project" value="UniProtKB-UniRule"/>
</dbReference>
<keyword evidence="10" id="KW-1185">Reference proteome</keyword>
<dbReference type="EMBL" id="NFZW01000005">
    <property type="protein sequence ID" value="RFA38162.1"/>
    <property type="molecule type" value="Genomic_DNA"/>
</dbReference>
<comment type="catalytic activity">
    <reaction evidence="1 5">
        <text>uridine(55) in tRNA = pseudouridine(55) in tRNA</text>
        <dbReference type="Rhea" id="RHEA:42532"/>
        <dbReference type="Rhea" id="RHEA-COMP:10101"/>
        <dbReference type="Rhea" id="RHEA-COMP:10102"/>
        <dbReference type="ChEBI" id="CHEBI:65314"/>
        <dbReference type="ChEBI" id="CHEBI:65315"/>
        <dbReference type="EC" id="5.4.99.25"/>
    </reaction>
</comment>
<dbReference type="AlphaFoldDB" id="A0A3E0WYU7"/>
<dbReference type="HAMAP" id="MF_01080">
    <property type="entry name" value="TruB_bact"/>
    <property type="match status" value="1"/>
</dbReference>
<evidence type="ECO:0000259" key="8">
    <source>
        <dbReference type="Pfam" id="PF16198"/>
    </source>
</evidence>
<dbReference type="Proteomes" id="UP000256763">
    <property type="component" value="Unassembled WGS sequence"/>
</dbReference>
<dbReference type="Pfam" id="PF16198">
    <property type="entry name" value="TruB_C_2"/>
    <property type="match status" value="1"/>
</dbReference>
<accession>A0A3E0WYU7</accession>
<keyword evidence="3 5" id="KW-0819">tRNA processing</keyword>
<comment type="function">
    <text evidence="5">Responsible for synthesis of pseudouridine from uracil-55 in the psi GC loop of transfer RNAs.</text>
</comment>
<comment type="similarity">
    <text evidence="2 5">Belongs to the pseudouridine synthase TruB family. Type 1 subfamily.</text>
</comment>
<evidence type="ECO:0000256" key="4">
    <source>
        <dbReference type="ARBA" id="ARBA00023235"/>
    </source>
</evidence>
<evidence type="ECO:0000256" key="1">
    <source>
        <dbReference type="ARBA" id="ARBA00000385"/>
    </source>
</evidence>
<dbReference type="EC" id="5.4.99.25" evidence="5"/>
<dbReference type="FunFam" id="2.30.130.10:FF:000012">
    <property type="entry name" value="tRNA pseudouridine synthase B"/>
    <property type="match status" value="1"/>
</dbReference>
<proteinExistence type="inferred from homology"/>
<evidence type="ECO:0000259" key="6">
    <source>
        <dbReference type="Pfam" id="PF01509"/>
    </source>
</evidence>
<sequence length="303" mass="32867">MAASSKRPVNGILLLDKPEGLTSNRALQKVKRLFKAQKAGHTGSLDPLATGLLPLCFGEATKISGFLLDADKRYRFTCKLGETTTTGDQEGDVLERLPVPELTETVVETALARFRGEIEQIPPMYSALKHQGERLYRLARQGVEVERKARRVLIHELVLVRLGNSELELDVHCSKGTYVRSLCEDLGAALGCGAHVSQLRRTALGPFAGQPMITLDALEALAEQGLDALDNALLPIDAGLAHWPAVQLDSDSAYYLRQGQPVWVPKAPGEGSVRIYGPQDVFVGMGAILDDGRVAPKRLLAQA</sequence>
<dbReference type="GO" id="GO:0003723">
    <property type="term" value="F:RNA binding"/>
    <property type="evidence" value="ECO:0007669"/>
    <property type="project" value="InterPro"/>
</dbReference>
<name>A0A3E0WYU7_9GAMM</name>